<keyword evidence="2" id="KW-1133">Transmembrane helix</keyword>
<dbReference type="AlphaFoldDB" id="A0AAV9XGV1"/>
<evidence type="ECO:0000313" key="3">
    <source>
        <dbReference type="EMBL" id="KAK6541153.1"/>
    </source>
</evidence>
<feature type="transmembrane region" description="Helical" evidence="2">
    <location>
        <begin position="218"/>
        <end position="240"/>
    </location>
</feature>
<reference evidence="3 4" key="1">
    <citation type="submission" date="2019-10" db="EMBL/GenBank/DDBJ databases">
        <authorList>
            <person name="Palmer J.M."/>
        </authorList>
    </citation>
    <scope>NUCLEOTIDE SEQUENCE [LARGE SCALE GENOMIC DNA]</scope>
    <source>
        <strain evidence="3 4">TWF694</strain>
    </source>
</reference>
<accession>A0AAV9XGV1</accession>
<sequence length="307" mass="32458">MSGLSMYPPETHGGVTTSWVPIGTAFPSSRGCESLFWSVVANTLAAWDPGYGISVDSNTRCVPPAATTWWDQDRLGANSLTVISIGPITCPSAYSTVTTSVENESSTFVACCPPNYTFVEIEDRGITGECSSELPANQEVSYAIRNEANNWVITSTSYSTATPIWGIPIHGYNIVQQITSPTSTTATSPNSSTGSASPPATGTNTPQPSSGLSTGAKAGIGVGVAVGALLLGVLMFIFIIQRRRKRTISDEDLQPPPALPSADPKPPTNAELEGWRGAQVYEVQNFSPPVVHEVHGRNAPVELGPRY</sequence>
<proteinExistence type="predicted"/>
<organism evidence="3 4">
    <name type="scientific">Orbilia ellipsospora</name>
    <dbReference type="NCBI Taxonomy" id="2528407"/>
    <lineage>
        <taxon>Eukaryota</taxon>
        <taxon>Fungi</taxon>
        <taxon>Dikarya</taxon>
        <taxon>Ascomycota</taxon>
        <taxon>Pezizomycotina</taxon>
        <taxon>Orbiliomycetes</taxon>
        <taxon>Orbiliales</taxon>
        <taxon>Orbiliaceae</taxon>
        <taxon>Orbilia</taxon>
    </lineage>
</organism>
<keyword evidence="4" id="KW-1185">Reference proteome</keyword>
<dbReference type="EMBL" id="JAVHJO010000004">
    <property type="protein sequence ID" value="KAK6541153.1"/>
    <property type="molecule type" value="Genomic_DNA"/>
</dbReference>
<dbReference type="Proteomes" id="UP001365542">
    <property type="component" value="Unassembled WGS sequence"/>
</dbReference>
<evidence type="ECO:0000313" key="4">
    <source>
        <dbReference type="Proteomes" id="UP001365542"/>
    </source>
</evidence>
<keyword evidence="2" id="KW-0472">Membrane</keyword>
<comment type="caution">
    <text evidence="3">The sequence shown here is derived from an EMBL/GenBank/DDBJ whole genome shotgun (WGS) entry which is preliminary data.</text>
</comment>
<dbReference type="PANTHER" id="PTHR16861:SF4">
    <property type="entry name" value="SH3 DOMAIN PROTEIN (AFU_ORTHOLOGUE AFUA_1G13610)"/>
    <property type="match status" value="1"/>
</dbReference>
<evidence type="ECO:0000256" key="2">
    <source>
        <dbReference type="SAM" id="Phobius"/>
    </source>
</evidence>
<gene>
    <name evidence="3" type="ORF">TWF694_008524</name>
</gene>
<keyword evidence="2" id="KW-0812">Transmembrane</keyword>
<protein>
    <submittedName>
        <fullName evidence="3">Uncharacterized protein</fullName>
    </submittedName>
</protein>
<feature type="compositionally biased region" description="Pro residues" evidence="1">
    <location>
        <begin position="254"/>
        <end position="267"/>
    </location>
</feature>
<dbReference type="PANTHER" id="PTHR16861">
    <property type="entry name" value="GLYCOPROTEIN 38"/>
    <property type="match status" value="1"/>
</dbReference>
<feature type="compositionally biased region" description="Low complexity" evidence="1">
    <location>
        <begin position="181"/>
        <end position="203"/>
    </location>
</feature>
<feature type="region of interest" description="Disordered" evidence="1">
    <location>
        <begin position="181"/>
        <end position="212"/>
    </location>
</feature>
<name>A0AAV9XGV1_9PEZI</name>
<evidence type="ECO:0000256" key="1">
    <source>
        <dbReference type="SAM" id="MobiDB-lite"/>
    </source>
</evidence>
<feature type="region of interest" description="Disordered" evidence="1">
    <location>
        <begin position="249"/>
        <end position="272"/>
    </location>
</feature>